<keyword evidence="2" id="KW-1185">Reference proteome</keyword>
<protein>
    <submittedName>
        <fullName evidence="1">SIR2 family protein</fullName>
    </submittedName>
</protein>
<sequence>MDMDFKALIRKPGVKPALIIGNGVNLYDSADGTSNWLQLLLQLWRNNIGSVTKEALEGISLTEFYDALDLKVGKSSKSLQEEFCKGMAHWQAKEHHHIIVQWAMNNQCPILTTNFENTLSDSLGLELHRLTALKFTDFYPWSNYYADKPISDTSNEFAIWHINGMQHYKRSIRLGLSHYMGSVERARPMLHKSGNRLFYRAEFSKWPGRHTWLNAVFQNDLFIFGLSLEVTEVFLRWLLIERAKFFKKFPENKREAFYIHDKPLAPGQQLFLESVGITPTKVQSYFDIYVAPWE</sequence>
<dbReference type="EMBL" id="JAHRID010000002">
    <property type="protein sequence ID" value="MBV2128636.1"/>
    <property type="molecule type" value="Genomic_DNA"/>
</dbReference>
<gene>
    <name evidence="1" type="ORF">KQY15_05950</name>
</gene>
<accession>A0ABS6MK11</accession>
<evidence type="ECO:0000313" key="1">
    <source>
        <dbReference type="EMBL" id="MBV2128636.1"/>
    </source>
</evidence>
<organism evidence="1 2">
    <name type="scientific">Arsukibacterium indicum</name>
    <dbReference type="NCBI Taxonomy" id="2848612"/>
    <lineage>
        <taxon>Bacteria</taxon>
        <taxon>Pseudomonadati</taxon>
        <taxon>Pseudomonadota</taxon>
        <taxon>Gammaproteobacteria</taxon>
        <taxon>Chromatiales</taxon>
        <taxon>Chromatiaceae</taxon>
        <taxon>Arsukibacterium</taxon>
    </lineage>
</organism>
<reference evidence="1 2" key="1">
    <citation type="submission" date="2021-06" db="EMBL/GenBank/DDBJ databases">
        <title>Rheinheimera indica sp. nov., isolated from deep-sea sediment.</title>
        <authorList>
            <person name="Wang Z."/>
            <person name="Zhang X.-Y."/>
        </authorList>
    </citation>
    <scope>NUCLEOTIDE SEQUENCE [LARGE SCALE GENOMIC DNA]</scope>
    <source>
        <strain evidence="1 2">SM2107</strain>
    </source>
</reference>
<name>A0ABS6MK11_9GAMM</name>
<proteinExistence type="predicted"/>
<evidence type="ECO:0000313" key="2">
    <source>
        <dbReference type="Proteomes" id="UP000704611"/>
    </source>
</evidence>
<dbReference type="Proteomes" id="UP000704611">
    <property type="component" value="Unassembled WGS sequence"/>
</dbReference>
<comment type="caution">
    <text evidence="1">The sequence shown here is derived from an EMBL/GenBank/DDBJ whole genome shotgun (WGS) entry which is preliminary data.</text>
</comment>
<dbReference type="RefSeq" id="WP_217668194.1">
    <property type="nucleotide sequence ID" value="NZ_JAHRID010000002.1"/>
</dbReference>